<evidence type="ECO:0000256" key="3">
    <source>
        <dbReference type="ARBA" id="ARBA00022490"/>
    </source>
</evidence>
<dbReference type="InterPro" id="IPR013783">
    <property type="entry name" value="Ig-like_fold"/>
</dbReference>
<evidence type="ECO:0000256" key="2">
    <source>
        <dbReference type="ARBA" id="ARBA00004496"/>
    </source>
</evidence>
<evidence type="ECO:0000256" key="4">
    <source>
        <dbReference type="ARBA" id="ARBA00023069"/>
    </source>
</evidence>
<dbReference type="InterPro" id="IPR053879">
    <property type="entry name" value="HYDIN_VesB_CFA65-like_Ig"/>
</dbReference>
<protein>
    <submittedName>
        <fullName evidence="8">Choice-of-anchor D domain-containing protein</fullName>
    </submittedName>
</protein>
<keyword evidence="4" id="KW-0969">Cilium</keyword>
<evidence type="ECO:0000259" key="7">
    <source>
        <dbReference type="Pfam" id="PF22544"/>
    </source>
</evidence>
<dbReference type="Gene3D" id="2.60.40.10">
    <property type="entry name" value="Immunoglobulins"/>
    <property type="match status" value="4"/>
</dbReference>
<keyword evidence="9" id="KW-1185">Reference proteome</keyword>
<evidence type="ECO:0000256" key="1">
    <source>
        <dbReference type="ARBA" id="ARBA00004138"/>
    </source>
</evidence>
<sequence length="908" mass="92704">MVAGVVAVAAAVALAITGPGSMALAAPMPDAVASAKHPHPNPVKPHIMYTKTKHQSKPSGPAFDSTTDMTYHGGSVMRSVTNYAIFWNPATQPAGYPAGGMFDANFRATVDNYFHDVGGTPYYDILTQYGDNTGQPVPNEAFFGGDWVDTTTFPHAGTNADPLTDGDIRDSIDRAIAANPTWQAPSNSTMYFVYTGKNVIECSDSTDCFAANDYLGNSGSNGKYCAYHWNNGNKIYAYIPYASTGSCYGDDTLWPNSPAANFTVAGVDVALDVTSHEQFEANTDPFGDGWYDDVDGHAGENGDKCNFNYGPYEPDGTNVVLHGHAYQLQLEWSNSAPHGCVKRYGARPATSITGDLSFGTVARGGSATHEIAVQNTGSGVLDILGAYLSSTSNAAFSVTPKAPFHSSLNPGDVDLFDVTVAPSGSTTTSGPITGTFVVDTNDTVPNLTGQPTTAQLTATNSVAATATVGLPVASVSGSLDFGVACPGAFSDRQITVTNTGLAPLTISSVTIGAGSSPGLSVLNVPTLPTTLAIGAQIAFTVRYAPPGPLGGPVTGTVRIVTDDPANPLISVPITGSVGQSVLNVSTTALDFGGVATDDRTSPSSVTTQLTVTNSGTCALSVSALTIGGVDGADFTIVGGPALPVNIGTGASMNLAVRFDPSAAGGRSGTLTIASNDPAHASVVVSLTGAGLIPGILASPAAVTFGPTVIQSQAPGYPGATSPVVITDNGQSELIVDAADAAPTPPFSAPGATNPLSRFARGTHFSEPVTFAPMAVGKFTGALTIDDNDPEGGAHASVPLCGEGVLRGIRVLVVNQAGVPYPSVAKLKLQSHGTSTNVNTNVGPLSLRTAPNACTPTQMQFEAQGLPTAGTPNQRGSYYTLTASVGGKSTTTTFTLGASEFKVMTITVK</sequence>
<dbReference type="Pfam" id="PF22544">
    <property type="entry name" value="HYDIN_VesB_CFA65-like_Ig"/>
    <property type="match status" value="1"/>
</dbReference>
<evidence type="ECO:0000313" key="8">
    <source>
        <dbReference type="EMBL" id="WPR88454.1"/>
    </source>
</evidence>
<dbReference type="NCBIfam" id="NF012200">
    <property type="entry name" value="choice_anch_D"/>
    <property type="match status" value="4"/>
</dbReference>
<feature type="signal peptide" evidence="6">
    <location>
        <begin position="1"/>
        <end position="25"/>
    </location>
</feature>
<dbReference type="EMBL" id="CP139368">
    <property type="protein sequence ID" value="WPR88454.1"/>
    <property type="molecule type" value="Genomic_DNA"/>
</dbReference>
<comment type="subcellular location">
    <subcellularLocation>
        <location evidence="1">Cell projection</location>
        <location evidence="1">Cilium</location>
    </subcellularLocation>
    <subcellularLocation>
        <location evidence="2">Cytoplasm</location>
    </subcellularLocation>
</comment>
<keyword evidence="5" id="KW-0966">Cell projection</keyword>
<evidence type="ECO:0000256" key="6">
    <source>
        <dbReference type="SAM" id="SignalP"/>
    </source>
</evidence>
<keyword evidence="3" id="KW-0963">Cytoplasm</keyword>
<name>A0ABZ0SH00_9MICO</name>
<proteinExistence type="predicted"/>
<accession>A0ABZ0SH00</accession>
<reference evidence="8 9" key="1">
    <citation type="submission" date="2023-11" db="EMBL/GenBank/DDBJ databases">
        <title>Genome sequence of Microbacterium rhizosphaerae KACC 19337.</title>
        <authorList>
            <person name="Choi H."/>
            <person name="Kim S."/>
            <person name="Kim Y."/>
            <person name="Kwon S.-W."/>
            <person name="Heo J."/>
        </authorList>
    </citation>
    <scope>NUCLEOTIDE SEQUENCE [LARGE SCALE GENOMIC DNA]</scope>
    <source>
        <strain evidence="8 9">KACC 19337</strain>
    </source>
</reference>
<gene>
    <name evidence="8" type="ORF">SM116_11775</name>
</gene>
<evidence type="ECO:0000256" key="5">
    <source>
        <dbReference type="ARBA" id="ARBA00023273"/>
    </source>
</evidence>
<feature type="chain" id="PRO_5046488374" evidence="6">
    <location>
        <begin position="26"/>
        <end position="908"/>
    </location>
</feature>
<organism evidence="8 9">
    <name type="scientific">Microbacterium rhizosphaerae</name>
    <dbReference type="NCBI Taxonomy" id="1678237"/>
    <lineage>
        <taxon>Bacteria</taxon>
        <taxon>Bacillati</taxon>
        <taxon>Actinomycetota</taxon>
        <taxon>Actinomycetes</taxon>
        <taxon>Micrococcales</taxon>
        <taxon>Microbacteriaceae</taxon>
        <taxon>Microbacterium</taxon>
    </lineage>
</organism>
<dbReference type="RefSeq" id="WP_320941174.1">
    <property type="nucleotide sequence ID" value="NZ_BAABEU010000006.1"/>
</dbReference>
<feature type="domain" description="HYDIN/VesB/CFA65-like Ig-like" evidence="7">
    <location>
        <begin position="582"/>
        <end position="688"/>
    </location>
</feature>
<evidence type="ECO:0000313" key="9">
    <source>
        <dbReference type="Proteomes" id="UP001323798"/>
    </source>
</evidence>
<keyword evidence="6" id="KW-0732">Signal</keyword>
<dbReference type="Proteomes" id="UP001323798">
    <property type="component" value="Chromosome"/>
</dbReference>